<evidence type="ECO:0008006" key="12">
    <source>
        <dbReference type="Google" id="ProtNLM"/>
    </source>
</evidence>
<dbReference type="PANTHER" id="PTHR33562">
    <property type="entry name" value="ATILLA, ISOFORM B-RELATED-RELATED"/>
    <property type="match status" value="1"/>
</dbReference>
<evidence type="ECO:0000256" key="2">
    <source>
        <dbReference type="ARBA" id="ARBA00022622"/>
    </source>
</evidence>
<dbReference type="OrthoDB" id="6621302at2759"/>
<evidence type="ECO:0000256" key="6">
    <source>
        <dbReference type="ARBA" id="ARBA00023136"/>
    </source>
</evidence>
<feature type="signal peptide" evidence="9">
    <location>
        <begin position="1"/>
        <end position="23"/>
    </location>
</feature>
<keyword evidence="3" id="KW-0812">Transmembrane</keyword>
<dbReference type="Proteomes" id="UP001152798">
    <property type="component" value="Chromosome 6"/>
</dbReference>
<keyword evidence="5" id="KW-1133">Transmembrane helix</keyword>
<keyword evidence="6" id="KW-0472">Membrane</keyword>
<dbReference type="SUPFAM" id="SSF57302">
    <property type="entry name" value="Snake toxin-like"/>
    <property type="match status" value="1"/>
</dbReference>
<name>A0A9P0HPG2_NEZVI</name>
<dbReference type="GO" id="GO:0098552">
    <property type="term" value="C:side of membrane"/>
    <property type="evidence" value="ECO:0007669"/>
    <property type="project" value="UniProtKB-KW"/>
</dbReference>
<evidence type="ECO:0000256" key="3">
    <source>
        <dbReference type="ARBA" id="ARBA00022692"/>
    </source>
</evidence>
<keyword evidence="11" id="KW-1185">Reference proteome</keyword>
<sequence length="132" mass="15076">MILITGILIFVQLSVYFPTIVECKETYPKKCYTCTSLVSSRLCGDDFRKLNFLVKDCTPDKKYCIKLVETAGSSAFMYRKCTANTCEQEKQFRQGHVTECSVCTTTLCNEGSTPHQAMMLLSSVFWYHYINS</sequence>
<evidence type="ECO:0000256" key="8">
    <source>
        <dbReference type="ARBA" id="ARBA00023288"/>
    </source>
</evidence>
<evidence type="ECO:0000256" key="1">
    <source>
        <dbReference type="ARBA" id="ARBA00004589"/>
    </source>
</evidence>
<dbReference type="Pfam" id="PF17064">
    <property type="entry name" value="QVR"/>
    <property type="match status" value="1"/>
</dbReference>
<dbReference type="EMBL" id="OV725082">
    <property type="protein sequence ID" value="CAH1406558.1"/>
    <property type="molecule type" value="Genomic_DNA"/>
</dbReference>
<evidence type="ECO:0000256" key="7">
    <source>
        <dbReference type="ARBA" id="ARBA00023180"/>
    </source>
</evidence>
<evidence type="ECO:0000256" key="4">
    <source>
        <dbReference type="ARBA" id="ARBA00022729"/>
    </source>
</evidence>
<evidence type="ECO:0000313" key="11">
    <source>
        <dbReference type="Proteomes" id="UP001152798"/>
    </source>
</evidence>
<keyword evidence="7" id="KW-0325">Glycoprotein</keyword>
<proteinExistence type="predicted"/>
<accession>A0A9P0HPG2</accession>
<evidence type="ECO:0000313" key="10">
    <source>
        <dbReference type="EMBL" id="CAH1406558.1"/>
    </source>
</evidence>
<dbReference type="AlphaFoldDB" id="A0A9P0HPG2"/>
<keyword evidence="4 9" id="KW-0732">Signal</keyword>
<dbReference type="InterPro" id="IPR045860">
    <property type="entry name" value="Snake_toxin-like_sf"/>
</dbReference>
<evidence type="ECO:0000256" key="9">
    <source>
        <dbReference type="SAM" id="SignalP"/>
    </source>
</evidence>
<organism evidence="10 11">
    <name type="scientific">Nezara viridula</name>
    <name type="common">Southern green stink bug</name>
    <name type="synonym">Cimex viridulus</name>
    <dbReference type="NCBI Taxonomy" id="85310"/>
    <lineage>
        <taxon>Eukaryota</taxon>
        <taxon>Metazoa</taxon>
        <taxon>Ecdysozoa</taxon>
        <taxon>Arthropoda</taxon>
        <taxon>Hexapoda</taxon>
        <taxon>Insecta</taxon>
        <taxon>Pterygota</taxon>
        <taxon>Neoptera</taxon>
        <taxon>Paraneoptera</taxon>
        <taxon>Hemiptera</taxon>
        <taxon>Heteroptera</taxon>
        <taxon>Panheteroptera</taxon>
        <taxon>Pentatomomorpha</taxon>
        <taxon>Pentatomoidea</taxon>
        <taxon>Pentatomidae</taxon>
        <taxon>Pentatominae</taxon>
        <taxon>Nezara</taxon>
    </lineage>
</organism>
<reference evidence="10" key="1">
    <citation type="submission" date="2022-01" db="EMBL/GenBank/DDBJ databases">
        <authorList>
            <person name="King R."/>
        </authorList>
    </citation>
    <scope>NUCLEOTIDE SEQUENCE</scope>
</reference>
<feature type="chain" id="PRO_5040516788" description="Neuropeptide" evidence="9">
    <location>
        <begin position="24"/>
        <end position="132"/>
    </location>
</feature>
<protein>
    <recommendedName>
        <fullName evidence="12">Neuropeptide</fullName>
    </recommendedName>
</protein>
<dbReference type="GO" id="GO:0030431">
    <property type="term" value="P:sleep"/>
    <property type="evidence" value="ECO:0007669"/>
    <property type="project" value="InterPro"/>
</dbReference>
<gene>
    <name evidence="10" type="ORF">NEZAVI_LOCUS14470</name>
</gene>
<dbReference type="InterPro" id="IPR050975">
    <property type="entry name" value="Sleep_regulator"/>
</dbReference>
<dbReference type="InterPro" id="IPR031424">
    <property type="entry name" value="QVR-like"/>
</dbReference>
<keyword evidence="2" id="KW-0336">GPI-anchor</keyword>
<keyword evidence="8" id="KW-0449">Lipoprotein</keyword>
<dbReference type="GO" id="GO:0032222">
    <property type="term" value="P:regulation of synaptic transmission, cholinergic"/>
    <property type="evidence" value="ECO:0007669"/>
    <property type="project" value="InterPro"/>
</dbReference>
<evidence type="ECO:0000256" key="5">
    <source>
        <dbReference type="ARBA" id="ARBA00022989"/>
    </source>
</evidence>
<comment type="subcellular location">
    <subcellularLocation>
        <location evidence="1">Membrane</location>
        <topology evidence="1">Lipid-anchor</topology>
        <topology evidence="1">GPI-anchor</topology>
    </subcellularLocation>
</comment>